<protein>
    <recommendedName>
        <fullName evidence="4">Tetratricopeptide repeat protein</fullName>
    </recommendedName>
</protein>
<feature type="repeat" description="TPR" evidence="1">
    <location>
        <begin position="158"/>
        <end position="191"/>
    </location>
</feature>
<proteinExistence type="predicted"/>
<reference evidence="2" key="1">
    <citation type="submission" date="2020-09" db="EMBL/GenBank/DDBJ databases">
        <title>A novel bacterium of genus Paenibacillus, isolated from South China Sea.</title>
        <authorList>
            <person name="Huang H."/>
            <person name="Mo K."/>
            <person name="Hu Y."/>
        </authorList>
    </citation>
    <scope>NUCLEOTIDE SEQUENCE</scope>
    <source>
        <strain evidence="2">IB182363</strain>
    </source>
</reference>
<comment type="caution">
    <text evidence="2">The sequence shown here is derived from an EMBL/GenBank/DDBJ whole genome shotgun (WGS) entry which is preliminary data.</text>
</comment>
<dbReference type="AlphaFoldDB" id="A0A927C6W5"/>
<dbReference type="PROSITE" id="PS50005">
    <property type="entry name" value="TPR"/>
    <property type="match status" value="1"/>
</dbReference>
<dbReference type="RefSeq" id="WP_190925096.1">
    <property type="nucleotide sequence ID" value="NZ_JACXJA010000005.1"/>
</dbReference>
<sequence length="216" mass="24122">MLKQLFASMHDTLDDVIKHFPTADAKGKQGLHNKLDVLKAMSDSFIEEWLQFEEKMARFLETLPKSSGWAVAGSSGASPALPEGSDASEAFKRGQGYFQLLMYDNAVREFESVVQGHPEFILGRLYLAMGHMRKGNDAEAYRHFRFITSLTEHDQMKAVSYNAMGCIHAKNANIEQAQHFFKLAYMADPSSVEPMINMGICMSHHGSQSAGEGFIH</sequence>
<dbReference type="EMBL" id="JACXJA010000005">
    <property type="protein sequence ID" value="MBD2861248.1"/>
    <property type="molecule type" value="Genomic_DNA"/>
</dbReference>
<organism evidence="2 3">
    <name type="scientific">Paenibacillus oceani</name>
    <dbReference type="NCBI Taxonomy" id="2772510"/>
    <lineage>
        <taxon>Bacteria</taxon>
        <taxon>Bacillati</taxon>
        <taxon>Bacillota</taxon>
        <taxon>Bacilli</taxon>
        <taxon>Bacillales</taxon>
        <taxon>Paenibacillaceae</taxon>
        <taxon>Paenibacillus</taxon>
    </lineage>
</organism>
<dbReference type="Gene3D" id="1.25.40.10">
    <property type="entry name" value="Tetratricopeptide repeat domain"/>
    <property type="match status" value="1"/>
</dbReference>
<gene>
    <name evidence="2" type="ORF">IDH45_04500</name>
</gene>
<accession>A0A927C6W5</accession>
<evidence type="ECO:0000313" key="2">
    <source>
        <dbReference type="EMBL" id="MBD2861248.1"/>
    </source>
</evidence>
<dbReference type="Proteomes" id="UP000639396">
    <property type="component" value="Unassembled WGS sequence"/>
</dbReference>
<name>A0A927C6W5_9BACL</name>
<evidence type="ECO:0000256" key="1">
    <source>
        <dbReference type="PROSITE-ProRule" id="PRU00339"/>
    </source>
</evidence>
<dbReference type="SUPFAM" id="SSF48452">
    <property type="entry name" value="TPR-like"/>
    <property type="match status" value="1"/>
</dbReference>
<evidence type="ECO:0000313" key="3">
    <source>
        <dbReference type="Proteomes" id="UP000639396"/>
    </source>
</evidence>
<keyword evidence="1" id="KW-0802">TPR repeat</keyword>
<dbReference type="InterPro" id="IPR019734">
    <property type="entry name" value="TPR_rpt"/>
</dbReference>
<dbReference type="InterPro" id="IPR011990">
    <property type="entry name" value="TPR-like_helical_dom_sf"/>
</dbReference>
<evidence type="ECO:0008006" key="4">
    <source>
        <dbReference type="Google" id="ProtNLM"/>
    </source>
</evidence>
<keyword evidence="3" id="KW-1185">Reference proteome</keyword>